<dbReference type="InterPro" id="IPR034660">
    <property type="entry name" value="DinB/YfiT-like"/>
</dbReference>
<sequence>MLTMSEPPQQFRDMEMPDATFRPVDLSRARMHNVLLPGARLTGVVLQDAVIDGDIRGLVINGVEIGPLVEAELDRRYPDRALMRPADADGFRAAWSRLGELWDGTVERARALEERSPGALHENVDGEWSLVETLRHLVMATDAWIGRVLLGDPAPYHPLGVPFEEAQSLPGLPYAADARPALGEILEVREGRRSQVTSVLRDLTDERLAERTEPVEGAGWPPARDYPVREVLAVVVNEEWEHRLFAERDLAVLESRLVEAGGGVSDG</sequence>
<evidence type="ECO:0000259" key="1">
    <source>
        <dbReference type="Pfam" id="PF12867"/>
    </source>
</evidence>
<proteinExistence type="predicted"/>
<dbReference type="InterPro" id="IPR024775">
    <property type="entry name" value="DinB-like"/>
</dbReference>
<reference evidence="2" key="2">
    <citation type="submission" date="2020-09" db="EMBL/GenBank/DDBJ databases">
        <authorList>
            <person name="Sun Q."/>
            <person name="Zhou Y."/>
        </authorList>
    </citation>
    <scope>NUCLEOTIDE SEQUENCE</scope>
    <source>
        <strain evidence="2">CGMCC 1.12160</strain>
    </source>
</reference>
<accession>A0A917BH80</accession>
<keyword evidence="3" id="KW-1185">Reference proteome</keyword>
<protein>
    <recommendedName>
        <fullName evidence="1">DinB-like domain-containing protein</fullName>
    </recommendedName>
</protein>
<gene>
    <name evidence="2" type="ORF">GCM10011366_10020</name>
</gene>
<dbReference type="EMBL" id="BMEM01000001">
    <property type="protein sequence ID" value="GGF44309.1"/>
    <property type="molecule type" value="Genomic_DNA"/>
</dbReference>
<dbReference type="Pfam" id="PF12867">
    <property type="entry name" value="DinB_2"/>
    <property type="match status" value="1"/>
</dbReference>
<dbReference type="Gene3D" id="1.20.120.450">
    <property type="entry name" value="dinb family like domain"/>
    <property type="match status" value="1"/>
</dbReference>
<comment type="caution">
    <text evidence="2">The sequence shown here is derived from an EMBL/GenBank/DDBJ whole genome shotgun (WGS) entry which is preliminary data.</text>
</comment>
<dbReference type="SUPFAM" id="SSF141571">
    <property type="entry name" value="Pentapeptide repeat-like"/>
    <property type="match status" value="1"/>
</dbReference>
<organism evidence="2 3">
    <name type="scientific">Ornithinimicrobium tianjinense</name>
    <dbReference type="NCBI Taxonomy" id="1195761"/>
    <lineage>
        <taxon>Bacteria</taxon>
        <taxon>Bacillati</taxon>
        <taxon>Actinomycetota</taxon>
        <taxon>Actinomycetes</taxon>
        <taxon>Micrococcales</taxon>
        <taxon>Ornithinimicrobiaceae</taxon>
        <taxon>Ornithinimicrobium</taxon>
    </lineage>
</organism>
<evidence type="ECO:0000313" key="3">
    <source>
        <dbReference type="Proteomes" id="UP000605670"/>
    </source>
</evidence>
<dbReference type="AlphaFoldDB" id="A0A917BH80"/>
<name>A0A917BH80_9MICO</name>
<dbReference type="Proteomes" id="UP000605670">
    <property type="component" value="Unassembled WGS sequence"/>
</dbReference>
<feature type="domain" description="DinB-like" evidence="1">
    <location>
        <begin position="111"/>
        <end position="244"/>
    </location>
</feature>
<reference evidence="2" key="1">
    <citation type="journal article" date="2014" name="Int. J. Syst. Evol. Microbiol.">
        <title>Complete genome sequence of Corynebacterium casei LMG S-19264T (=DSM 44701T), isolated from a smear-ripened cheese.</title>
        <authorList>
            <consortium name="US DOE Joint Genome Institute (JGI-PGF)"/>
            <person name="Walter F."/>
            <person name="Albersmeier A."/>
            <person name="Kalinowski J."/>
            <person name="Ruckert C."/>
        </authorList>
    </citation>
    <scope>NUCLEOTIDE SEQUENCE</scope>
    <source>
        <strain evidence="2">CGMCC 1.12160</strain>
    </source>
</reference>
<dbReference type="SUPFAM" id="SSF109854">
    <property type="entry name" value="DinB/YfiT-like putative metalloenzymes"/>
    <property type="match status" value="1"/>
</dbReference>
<evidence type="ECO:0000313" key="2">
    <source>
        <dbReference type="EMBL" id="GGF44309.1"/>
    </source>
</evidence>